<name>A0AAE0WAU6_9BIVA</name>
<dbReference type="PANTHER" id="PTHR19871:SF43">
    <property type="entry name" value="SI:CH211-212K18.6"/>
    <property type="match status" value="1"/>
</dbReference>
<dbReference type="InterPro" id="IPR027417">
    <property type="entry name" value="P-loop_NTPase"/>
</dbReference>
<dbReference type="InterPro" id="IPR019775">
    <property type="entry name" value="WD40_repeat_CS"/>
</dbReference>
<dbReference type="Pfam" id="PF00400">
    <property type="entry name" value="WD40"/>
    <property type="match status" value="1"/>
</dbReference>
<dbReference type="Pfam" id="PF13191">
    <property type="entry name" value="AAA_16"/>
    <property type="match status" value="1"/>
</dbReference>
<feature type="repeat" description="WD" evidence="3">
    <location>
        <begin position="1310"/>
        <end position="1351"/>
    </location>
</feature>
<protein>
    <submittedName>
        <fullName evidence="8">Uncharacterized protein</fullName>
    </submittedName>
</protein>
<dbReference type="InterPro" id="IPR001680">
    <property type="entry name" value="WD40_rpt"/>
</dbReference>
<evidence type="ECO:0000256" key="2">
    <source>
        <dbReference type="ARBA" id="ARBA00022737"/>
    </source>
</evidence>
<reference evidence="8" key="1">
    <citation type="journal article" date="2021" name="Genome Biol. Evol.">
        <title>A High-Quality Reference Genome for a Parasitic Bivalve with Doubly Uniparental Inheritance (Bivalvia: Unionida).</title>
        <authorList>
            <person name="Smith C.H."/>
        </authorList>
    </citation>
    <scope>NUCLEOTIDE SEQUENCE</scope>
    <source>
        <strain evidence="8">CHS0354</strain>
    </source>
</reference>
<dbReference type="InterPro" id="IPR041664">
    <property type="entry name" value="AAA_16"/>
</dbReference>
<proteinExistence type="predicted"/>
<keyword evidence="2" id="KW-0677">Repeat</keyword>
<dbReference type="PROSITE" id="PS00678">
    <property type="entry name" value="WD_REPEATS_1"/>
    <property type="match status" value="1"/>
</dbReference>
<dbReference type="Pfam" id="PF25469">
    <property type="entry name" value="WHD_NWD1"/>
    <property type="match status" value="1"/>
</dbReference>
<dbReference type="SMART" id="SM00320">
    <property type="entry name" value="WD40"/>
    <property type="match status" value="4"/>
</dbReference>
<comment type="caution">
    <text evidence="8">The sequence shown here is derived from an EMBL/GenBank/DDBJ whole genome shotgun (WGS) entry which is preliminary data.</text>
</comment>
<evidence type="ECO:0000313" key="8">
    <source>
        <dbReference type="EMBL" id="KAK3608473.1"/>
    </source>
</evidence>
<dbReference type="InterPro" id="IPR052752">
    <property type="entry name" value="NACHT-WD_repeat"/>
</dbReference>
<feature type="repeat" description="WD" evidence="3">
    <location>
        <begin position="1918"/>
        <end position="1950"/>
    </location>
</feature>
<feature type="region of interest" description="Disordered" evidence="5">
    <location>
        <begin position="2049"/>
        <end position="2069"/>
    </location>
</feature>
<gene>
    <name evidence="8" type="ORF">CHS0354_010319</name>
</gene>
<feature type="coiled-coil region" evidence="4">
    <location>
        <begin position="1810"/>
        <end position="1837"/>
    </location>
</feature>
<evidence type="ECO:0000259" key="6">
    <source>
        <dbReference type="Pfam" id="PF13191"/>
    </source>
</evidence>
<dbReference type="InterPro" id="IPR015943">
    <property type="entry name" value="WD40/YVTN_repeat-like_dom_sf"/>
</dbReference>
<dbReference type="EMBL" id="JAEAOA010000646">
    <property type="protein sequence ID" value="KAK3608473.1"/>
    <property type="molecule type" value="Genomic_DNA"/>
</dbReference>
<evidence type="ECO:0000259" key="7">
    <source>
        <dbReference type="Pfam" id="PF25469"/>
    </source>
</evidence>
<evidence type="ECO:0000256" key="4">
    <source>
        <dbReference type="SAM" id="Coils"/>
    </source>
</evidence>
<dbReference type="SUPFAM" id="SSF52540">
    <property type="entry name" value="P-loop containing nucleoside triphosphate hydrolases"/>
    <property type="match status" value="1"/>
</dbReference>
<dbReference type="Gene3D" id="2.130.10.10">
    <property type="entry name" value="YVTN repeat-like/Quinoprotein amine dehydrogenase"/>
    <property type="match status" value="3"/>
</dbReference>
<reference evidence="8" key="3">
    <citation type="submission" date="2023-05" db="EMBL/GenBank/DDBJ databases">
        <authorList>
            <person name="Smith C.H."/>
        </authorList>
    </citation>
    <scope>NUCLEOTIDE SEQUENCE</scope>
    <source>
        <strain evidence="8">CHS0354</strain>
        <tissue evidence="8">Mantle</tissue>
    </source>
</reference>
<dbReference type="PROSITE" id="PS50294">
    <property type="entry name" value="WD_REPEATS_REGION"/>
    <property type="match status" value="1"/>
</dbReference>
<evidence type="ECO:0000256" key="3">
    <source>
        <dbReference type="PROSITE-ProRule" id="PRU00221"/>
    </source>
</evidence>
<sequence>MDDYFPYYVKARAKLRMMYFPKRKTKAAKKEGAGESQEITDDGRKRATQLPPLAREASFQRKPKHFNKFEASANEPGDSHWHIKHYKPVSMEVDRKVVTHLRRQLNKRIEASLLQGSIGDSTEFLDGEAKFLHAQGKKNSAKENIFNKYSELGEKIHDKPVRKRKEILPISPPDTQRSDVTLSSDISLLDSSLPTPRKQTTMNENVNIKHMNGSVTRLPEVNGHPIVLDGVGQNQPLMTDEENIFNDDAYQTFHLTGIETKDVEIRSFRDLEISPIQTPVLHRPLTREQTRLSITETMKRVLKGHVHRSCPLDNKVFKIYVSAYFADSDAERTTILDQTLPELRKLCGQYGRQLEFYDLHWGLKDAILDDHSLPETCLSTIESCISTNVNGISLIVFLTDKYGSYLLPSKIPMEEFEAIETTARRSWQQNMDTIKTKRAEIEGVQDSLAAERTVTSTVADGANVSAESKSRDQSDGISNNQSGGLEGDGDKDTVQSSRKAKTDEKKEQQLLKALKEQEEALPDAPLLTQWYKLDANAVPPVYKLQNISAVYKEIEKGDATHRDIAKGQWKETSGKILRIFQEYAPKVITDPYALRKYSMSLLDMELEQSILKAGDMCGDRCMVVRRIIKNMVNMPDEENAGEFLDLSPSLQKRADRKKYEQLIKIRDDVILNKVPGPNVITFDIDWAPGGVRLGGDRSHQTYLDRFCKQFTELILRRLKQGFEEESESREQTSDLYREVSQHVNYCHERSKTFQGRKEILQDIKSYLRSDYRCPLVVHGQPGCGKTAILSKAAKEVHKWLKGTSVAVVIRVIGVTTASCNIRSLLHGICLQLCEIFNNDPELVPDDYKGLVNYFAHRISQSSKDHILVIFIDSLDRLTDDHNGRSMSWLPRELPSHTRIVVSTLPDSKFECLENLKKIFAERNDIFLEVDDLHDADAIAICEHWYNKQKRTITSEQYEVLLEAFRKCPSPLYLKLIFGESLSWPTYMPINQIRLSDTVRKMASFKFGQLEIRHREPLVRRAVGYITASRNGIADSEMIDLLSLDDVAMDDVFSNWKPPKRRFPTIHWVRLRNDLNDYLRLCAVDNAQTLQWDHSQFHEAAEDRYLNQRDKAPSYHKALAEYFMGMWADKPKPYSGNDKGALRYVAAQPFYFEETGPDGKIKGRKYNLRKVNELPYHLLNSQQMDLYKSEAMCNFEWVLAKLCGTSLGVLLEEYHIGLKAVDSNEKELKTLSDTLQLSAKALMKDPRQLAGQMVGRLQGILNRDVPSTIGDPPRYPCLHGFIAQAKNTSIPTLVPSIACLTEPGGILFDLLSGHSEPITAACISTDGQWSLTASRDNTLKIWDLKSGKVILTIGNIGRNVTKLKTAYNNRYVITVEGSVMKIWSIRTKECVFIADKYVDPPVITTAAEGKLLVGVFDGINMMRTWDMDDNFKLICESKLEDQGIFKDDSVVVAPNSYGDYILHAFRGGSSATIKHARTGNVIHVLKCNDASSSVSALAISRDYMILACRQHYMKLHEIYVLELFDAKKGKYLRTVRGCVNDLVTELHINLVGSHAIAICASEASNSSNIAIWNLETEDHKHLARHAGVSTIGACGDFRYCLTAQKDDKTLRIWNISSKINQPMPKLKKSLGVAEIHPVIENPRYVIARQVHHGPVSIWNVAKAKCLTNAVRIERGLSDTTDVVLIRNTNVIILTEKGLKESRLVYKTILMYDLRQKRYTKKINGCFIVPSPQNEYVLLDDEHLLGPADTRNHFIIWSLENGKEIFRIKPNFKDILRGGIAESDLARSLSHRASTAKMTPWDRRIETKDERQKRHDIEKEGERKRLEELKKEKENGLEQYIVSGNMQVIVASFFAHHLCVFDIPSKLHVHTLENEDSMMFLHVAALSYDGKNLVHTNYDEKNKISYVTLWDTFEGQVKKRLKHETDVIAIAMTDDASRIVFGKASNEMRVWDPMKQNGMKRLKGFPGLNFEANSKIFLVNNGTKAVVLAKDISMWDLENMTVLATFSPDTKIECCAIALNGQLVTFGVHDFSDLVILKLYGKGIKQIEDTEGEDIFGETTGDTSEEEDEED</sequence>
<dbReference type="InterPro" id="IPR011047">
    <property type="entry name" value="Quinoprotein_ADH-like_sf"/>
</dbReference>
<reference evidence="8" key="2">
    <citation type="journal article" date="2021" name="Genome Biol. Evol.">
        <title>Developing a high-quality reference genome for a parasitic bivalve with doubly uniparental inheritance (Bivalvia: Unionida).</title>
        <authorList>
            <person name="Smith C.H."/>
        </authorList>
    </citation>
    <scope>NUCLEOTIDE SEQUENCE</scope>
    <source>
        <strain evidence="8">CHS0354</strain>
        <tissue evidence="8">Mantle</tissue>
    </source>
</reference>
<dbReference type="PROSITE" id="PS50082">
    <property type="entry name" value="WD_REPEATS_2"/>
    <property type="match status" value="2"/>
</dbReference>
<accession>A0AAE0WAU6</accession>
<dbReference type="Gene3D" id="3.40.50.300">
    <property type="entry name" value="P-loop containing nucleotide triphosphate hydrolases"/>
    <property type="match status" value="1"/>
</dbReference>
<organism evidence="8 9">
    <name type="scientific">Potamilus streckersoni</name>
    <dbReference type="NCBI Taxonomy" id="2493646"/>
    <lineage>
        <taxon>Eukaryota</taxon>
        <taxon>Metazoa</taxon>
        <taxon>Spiralia</taxon>
        <taxon>Lophotrochozoa</taxon>
        <taxon>Mollusca</taxon>
        <taxon>Bivalvia</taxon>
        <taxon>Autobranchia</taxon>
        <taxon>Heteroconchia</taxon>
        <taxon>Palaeoheterodonta</taxon>
        <taxon>Unionida</taxon>
        <taxon>Unionoidea</taxon>
        <taxon>Unionidae</taxon>
        <taxon>Ambleminae</taxon>
        <taxon>Lampsilini</taxon>
        <taxon>Potamilus</taxon>
    </lineage>
</organism>
<dbReference type="PANTHER" id="PTHR19871">
    <property type="entry name" value="BETA TRANSDUCIN-RELATED PROTEIN"/>
    <property type="match status" value="1"/>
</dbReference>
<dbReference type="InterPro" id="IPR057588">
    <property type="entry name" value="NWD1/2-like_WH"/>
</dbReference>
<evidence type="ECO:0000256" key="1">
    <source>
        <dbReference type="ARBA" id="ARBA00022574"/>
    </source>
</evidence>
<feature type="region of interest" description="Disordered" evidence="5">
    <location>
        <begin position="25"/>
        <end position="48"/>
    </location>
</feature>
<dbReference type="SUPFAM" id="SSF50998">
    <property type="entry name" value="Quinoprotein alcohol dehydrogenase-like"/>
    <property type="match status" value="2"/>
</dbReference>
<feature type="domain" description="Orc1-like AAA ATPase" evidence="6">
    <location>
        <begin position="753"/>
        <end position="899"/>
    </location>
</feature>
<dbReference type="Proteomes" id="UP001195483">
    <property type="component" value="Unassembled WGS sequence"/>
</dbReference>
<feature type="domain" description="NWD1/2-like winged helix-turn-helix" evidence="7">
    <location>
        <begin position="1005"/>
        <end position="1108"/>
    </location>
</feature>
<keyword evidence="9" id="KW-1185">Reference proteome</keyword>
<evidence type="ECO:0000256" key="5">
    <source>
        <dbReference type="SAM" id="MobiDB-lite"/>
    </source>
</evidence>
<keyword evidence="4" id="KW-0175">Coiled coil</keyword>
<keyword evidence="1 3" id="KW-0853">WD repeat</keyword>
<feature type="region of interest" description="Disordered" evidence="5">
    <location>
        <begin position="459"/>
        <end position="507"/>
    </location>
</feature>
<evidence type="ECO:0000313" key="9">
    <source>
        <dbReference type="Proteomes" id="UP001195483"/>
    </source>
</evidence>